<organism evidence="1">
    <name type="scientific">Bradyrhizobium barranii subsp. barranii</name>
    <dbReference type="NCBI Taxonomy" id="2823807"/>
    <lineage>
        <taxon>Bacteria</taxon>
        <taxon>Pseudomonadati</taxon>
        <taxon>Pseudomonadota</taxon>
        <taxon>Alphaproteobacteria</taxon>
        <taxon>Hyphomicrobiales</taxon>
        <taxon>Nitrobacteraceae</taxon>
        <taxon>Bradyrhizobium</taxon>
        <taxon>Bradyrhizobium barranii</taxon>
    </lineage>
</organism>
<dbReference type="AlphaFoldDB" id="A0A939S5U0"/>
<evidence type="ECO:0000313" key="1">
    <source>
        <dbReference type="EMBL" id="MBO1864761.1"/>
    </source>
</evidence>
<sequence length="115" mass="12487">MAKRQGGRRHDVGRWGRFTLTSQDVEHDIGGMNAMSDRLGAGGFHRGQSVCQHRIEDIDHLSIAIVGTGEFAPYTLNRCGQHPVLEGSAITQGTGLAHKHGHIVPRVVDRLAATE</sequence>
<reference evidence="1" key="1">
    <citation type="submission" date="2021-03" db="EMBL/GenBank/DDBJ databases">
        <title>Whole Genome Sequence of Bradyrhizobium sp. Strain 144S4.</title>
        <authorList>
            <person name="Bromfield E.S.P."/>
            <person name="Cloutier S."/>
        </authorList>
    </citation>
    <scope>NUCLEOTIDE SEQUENCE [LARGE SCALE GENOMIC DNA]</scope>
    <source>
        <strain evidence="1">144S4</strain>
    </source>
</reference>
<protein>
    <submittedName>
        <fullName evidence="1">Uncharacterized protein</fullName>
    </submittedName>
</protein>
<name>A0A939S5U0_9BRAD</name>
<gene>
    <name evidence="1" type="ORF">J4G43_28740</name>
</gene>
<accession>A0A939S5U0</accession>
<comment type="caution">
    <text evidence="1">The sequence shown here is derived from an EMBL/GenBank/DDBJ whole genome shotgun (WGS) entry which is preliminary data.</text>
</comment>
<proteinExistence type="predicted"/>
<dbReference type="EMBL" id="JAGEMI010000001">
    <property type="protein sequence ID" value="MBO1864761.1"/>
    <property type="molecule type" value="Genomic_DNA"/>
</dbReference>